<evidence type="ECO:0000313" key="1">
    <source>
        <dbReference type="EMBL" id="KAK7477920.1"/>
    </source>
</evidence>
<accession>A0ABD0JS69</accession>
<name>A0ABD0JS69_9CAEN</name>
<dbReference type="Proteomes" id="UP001519460">
    <property type="component" value="Unassembled WGS sequence"/>
</dbReference>
<reference evidence="1 2" key="1">
    <citation type="journal article" date="2023" name="Sci. Data">
        <title>Genome assembly of the Korean intertidal mud-creeper Batillaria attramentaria.</title>
        <authorList>
            <person name="Patra A.K."/>
            <person name="Ho P.T."/>
            <person name="Jun S."/>
            <person name="Lee S.J."/>
            <person name="Kim Y."/>
            <person name="Won Y.J."/>
        </authorList>
    </citation>
    <scope>NUCLEOTIDE SEQUENCE [LARGE SCALE GENOMIC DNA]</scope>
    <source>
        <strain evidence="1">Wonlab-2016</strain>
    </source>
</reference>
<organism evidence="1 2">
    <name type="scientific">Batillaria attramentaria</name>
    <dbReference type="NCBI Taxonomy" id="370345"/>
    <lineage>
        <taxon>Eukaryota</taxon>
        <taxon>Metazoa</taxon>
        <taxon>Spiralia</taxon>
        <taxon>Lophotrochozoa</taxon>
        <taxon>Mollusca</taxon>
        <taxon>Gastropoda</taxon>
        <taxon>Caenogastropoda</taxon>
        <taxon>Sorbeoconcha</taxon>
        <taxon>Cerithioidea</taxon>
        <taxon>Batillariidae</taxon>
        <taxon>Batillaria</taxon>
    </lineage>
</organism>
<protein>
    <submittedName>
        <fullName evidence="1">Uncharacterized protein</fullName>
    </submittedName>
</protein>
<dbReference type="AlphaFoldDB" id="A0ABD0JS69"/>
<proteinExistence type="predicted"/>
<comment type="caution">
    <text evidence="1">The sequence shown here is derived from an EMBL/GenBank/DDBJ whole genome shotgun (WGS) entry which is preliminary data.</text>
</comment>
<gene>
    <name evidence="1" type="ORF">BaRGS_00030829</name>
</gene>
<sequence length="166" mass="18382">MASKVVKHLSHTGSIPLLRTKGAFYWCGSQTGQAYSNFGWMRALHVIVSSLQEMAPILRFLHRKHVLVDRLHETDMDWHFMVMVVFQGHCGMGHSYFISKQIGVTKACLQSESTCPVSNECWKIFVRDDAISTASFLSTLGVMLSGPAAFAGFSPCSSYSTPADVM</sequence>
<evidence type="ECO:0000313" key="2">
    <source>
        <dbReference type="Proteomes" id="UP001519460"/>
    </source>
</evidence>
<dbReference type="EMBL" id="JACVVK020000338">
    <property type="protein sequence ID" value="KAK7477920.1"/>
    <property type="molecule type" value="Genomic_DNA"/>
</dbReference>
<keyword evidence="2" id="KW-1185">Reference proteome</keyword>